<evidence type="ECO:0000313" key="7">
    <source>
        <dbReference type="WBParaSite" id="Pan_g7702.t1"/>
    </source>
</evidence>
<evidence type="ECO:0000256" key="3">
    <source>
        <dbReference type="ARBA" id="ARBA00023274"/>
    </source>
</evidence>
<dbReference type="GO" id="GO:0005840">
    <property type="term" value="C:ribosome"/>
    <property type="evidence" value="ECO:0007669"/>
    <property type="project" value="UniProtKB-KW"/>
</dbReference>
<dbReference type="WBParaSite" id="Pan_g7702.t1">
    <property type="protein sequence ID" value="Pan_g7702.t1"/>
    <property type="gene ID" value="Pan_g7702"/>
</dbReference>
<evidence type="ECO:0000256" key="5">
    <source>
        <dbReference type="ARBA" id="ARBA00035333"/>
    </source>
</evidence>
<dbReference type="InterPro" id="IPR018065">
    <property type="entry name" value="Ribosomal_eL34_CS"/>
</dbReference>
<dbReference type="Gene3D" id="6.20.370.70">
    <property type="match status" value="1"/>
</dbReference>
<evidence type="ECO:0000313" key="6">
    <source>
        <dbReference type="Proteomes" id="UP000492821"/>
    </source>
</evidence>
<dbReference type="GO" id="GO:1990904">
    <property type="term" value="C:ribonucleoprotein complex"/>
    <property type="evidence" value="ECO:0007669"/>
    <property type="project" value="UniProtKB-KW"/>
</dbReference>
<evidence type="ECO:0000256" key="2">
    <source>
        <dbReference type="ARBA" id="ARBA00022980"/>
    </source>
</evidence>
<keyword evidence="6" id="KW-1185">Reference proteome</keyword>
<reference evidence="7" key="2">
    <citation type="submission" date="2020-10" db="UniProtKB">
        <authorList>
            <consortium name="WormBaseParasite"/>
        </authorList>
    </citation>
    <scope>IDENTIFICATION</scope>
</reference>
<dbReference type="InterPro" id="IPR038562">
    <property type="entry name" value="Ribosomal_eL34_C_sf"/>
</dbReference>
<evidence type="ECO:0000256" key="1">
    <source>
        <dbReference type="ARBA" id="ARBA00009875"/>
    </source>
</evidence>
<sequence>MVQRITRRTKNPYNTTSNKVRVVKTPGGKNVFQHIHKKAKVPTCGDTGVKLQGVRPIRPHKRTNTPRSNLTVSRIYGGVLSHGAVRQRIIRAFLVEEQKIAAKILKQKDTK</sequence>
<protein>
    <recommendedName>
        <fullName evidence="4">Large ribosomal subunit protein eL34</fullName>
    </recommendedName>
    <alternativeName>
        <fullName evidence="5">60S ribosomal protein L34</fullName>
    </alternativeName>
</protein>
<keyword evidence="3" id="KW-0687">Ribonucleoprotein</keyword>
<dbReference type="PANTHER" id="PTHR10759">
    <property type="entry name" value="60S RIBOSOMAL PROTEIN L34"/>
    <property type="match status" value="1"/>
</dbReference>
<reference evidence="6" key="1">
    <citation type="journal article" date="2013" name="Genetics">
        <title>The draft genome and transcriptome of Panagrellus redivivus are shaped by the harsh demands of a free-living lifestyle.</title>
        <authorList>
            <person name="Srinivasan J."/>
            <person name="Dillman A.R."/>
            <person name="Macchietto M.G."/>
            <person name="Heikkinen L."/>
            <person name="Lakso M."/>
            <person name="Fracchia K.M."/>
            <person name="Antoshechkin I."/>
            <person name="Mortazavi A."/>
            <person name="Wong G."/>
            <person name="Sternberg P.W."/>
        </authorList>
    </citation>
    <scope>NUCLEOTIDE SEQUENCE [LARGE SCALE GENOMIC DNA]</scope>
    <source>
        <strain evidence="6">MT8872</strain>
    </source>
</reference>
<dbReference type="GO" id="GO:0003735">
    <property type="term" value="F:structural constituent of ribosome"/>
    <property type="evidence" value="ECO:0007669"/>
    <property type="project" value="InterPro"/>
</dbReference>
<name>A0A7E4W578_PANRE</name>
<evidence type="ECO:0000256" key="4">
    <source>
        <dbReference type="ARBA" id="ARBA00035227"/>
    </source>
</evidence>
<dbReference type="Gene3D" id="6.20.340.10">
    <property type="match status" value="1"/>
</dbReference>
<dbReference type="PROSITE" id="PS01145">
    <property type="entry name" value="RIBOSOMAL_L34E"/>
    <property type="match status" value="1"/>
</dbReference>
<dbReference type="Pfam" id="PF01199">
    <property type="entry name" value="Ribosomal_L34e"/>
    <property type="match status" value="1"/>
</dbReference>
<dbReference type="Proteomes" id="UP000492821">
    <property type="component" value="Unassembled WGS sequence"/>
</dbReference>
<organism evidence="6 7">
    <name type="scientific">Panagrellus redivivus</name>
    <name type="common">Microworm</name>
    <dbReference type="NCBI Taxonomy" id="6233"/>
    <lineage>
        <taxon>Eukaryota</taxon>
        <taxon>Metazoa</taxon>
        <taxon>Ecdysozoa</taxon>
        <taxon>Nematoda</taxon>
        <taxon>Chromadorea</taxon>
        <taxon>Rhabditida</taxon>
        <taxon>Tylenchina</taxon>
        <taxon>Panagrolaimomorpha</taxon>
        <taxon>Panagrolaimoidea</taxon>
        <taxon>Panagrolaimidae</taxon>
        <taxon>Panagrellus</taxon>
    </lineage>
</organism>
<dbReference type="InterPro" id="IPR008195">
    <property type="entry name" value="Ribosomal_eL34"/>
</dbReference>
<dbReference type="GO" id="GO:0006412">
    <property type="term" value="P:translation"/>
    <property type="evidence" value="ECO:0007669"/>
    <property type="project" value="InterPro"/>
</dbReference>
<accession>A0A7E4W578</accession>
<proteinExistence type="inferred from homology"/>
<comment type="similarity">
    <text evidence="1">Belongs to the eukaryotic ribosomal protein eL34 family.</text>
</comment>
<dbReference type="AlphaFoldDB" id="A0A7E4W578"/>
<dbReference type="PRINTS" id="PR01250">
    <property type="entry name" value="RIBOSOMALL34"/>
</dbReference>
<keyword evidence="2" id="KW-0689">Ribosomal protein</keyword>